<name>A0A6C0I261_9ZZZZ</name>
<protein>
    <submittedName>
        <fullName evidence="1">Uncharacterized protein</fullName>
    </submittedName>
</protein>
<accession>A0A6C0I261</accession>
<dbReference type="AlphaFoldDB" id="A0A6C0I261"/>
<reference evidence="1" key="1">
    <citation type="journal article" date="2020" name="Nature">
        <title>Giant virus diversity and host interactions through global metagenomics.</title>
        <authorList>
            <person name="Schulz F."/>
            <person name="Roux S."/>
            <person name="Paez-Espino D."/>
            <person name="Jungbluth S."/>
            <person name="Walsh D.A."/>
            <person name="Denef V.J."/>
            <person name="McMahon K.D."/>
            <person name="Konstantinidis K.T."/>
            <person name="Eloe-Fadrosh E.A."/>
            <person name="Kyrpides N.C."/>
            <person name="Woyke T."/>
        </authorList>
    </citation>
    <scope>NUCLEOTIDE SEQUENCE</scope>
    <source>
        <strain evidence="1">GVMAG-M-3300023184-18</strain>
    </source>
</reference>
<proteinExistence type="predicted"/>
<evidence type="ECO:0000313" key="1">
    <source>
        <dbReference type="EMBL" id="QHT86964.1"/>
    </source>
</evidence>
<sequence length="56" mass="6665">MFSNLNHSIFQTEKDKEFEYKGGEGEGGGNKYKNNLKKEKYIDTLYDDDFIKNYFL</sequence>
<organism evidence="1">
    <name type="scientific">viral metagenome</name>
    <dbReference type="NCBI Taxonomy" id="1070528"/>
    <lineage>
        <taxon>unclassified sequences</taxon>
        <taxon>metagenomes</taxon>
        <taxon>organismal metagenomes</taxon>
    </lineage>
</organism>
<dbReference type="EMBL" id="MN740078">
    <property type="protein sequence ID" value="QHT86964.1"/>
    <property type="molecule type" value="Genomic_DNA"/>
</dbReference>